<organism evidence="2 3">
    <name type="scientific">Mycoemilia scoparia</name>
    <dbReference type="NCBI Taxonomy" id="417184"/>
    <lineage>
        <taxon>Eukaryota</taxon>
        <taxon>Fungi</taxon>
        <taxon>Fungi incertae sedis</taxon>
        <taxon>Zoopagomycota</taxon>
        <taxon>Kickxellomycotina</taxon>
        <taxon>Kickxellomycetes</taxon>
        <taxon>Kickxellales</taxon>
        <taxon>Kickxellaceae</taxon>
        <taxon>Mycoemilia</taxon>
    </lineage>
</organism>
<evidence type="ECO:0000313" key="2">
    <source>
        <dbReference type="EMBL" id="KAJ1921334.1"/>
    </source>
</evidence>
<sequence length="516" mass="55882">MSIEKAISSNDVPTLVNWVGCKATEAGNRLSTLEVSSPHTNEIIAYVPISGYEEVDSAVKSSEKAFLSWSGLTYKTRAQYLLKLYNALTEHMDELADLIVKEHGKNKTEAIGEVQKGLETLEYAISLPQLVQGKVEDVSRGVQCRDERVALGVVASIVPFNFPFMVPFWTLPIAIGCGNTMVLKPSEKVPITMTRVAEISQSILPEGVLNIVHGDKSTVESLISHKGISAVTFVGTSAVAELISHTCTRLNKRVLALGGAKNHLVALPDCDIEMTAQDIVNSFTGCAGERCMAASALLIVENAKKDGAEGSSEKFSDRLIKRVVDIASKINPGSDQSPRVMGPIIDKGSLIRIENCISQAESEGAKILLDGRLQSEFVSKRKDTNGNWLGPTVILHGSTSDSAMHTEIFGPVISVYICESAQEAIEIENANDYGNAACIYTGSGAAAEWFTKRFRAGMLGVNIGVPVPREPFSFGGIQRSKFGVTDITGDGGIEFFTYRRKITTKWSVPVERSWMD</sequence>
<dbReference type="InterPro" id="IPR010061">
    <property type="entry name" value="MeMal-semiAld_DH"/>
</dbReference>
<dbReference type="FunFam" id="3.40.309.10:FF:000002">
    <property type="entry name" value="Methylmalonate-semialdehyde dehydrogenase (Acylating)"/>
    <property type="match status" value="1"/>
</dbReference>
<accession>A0A9W8ABB1</accession>
<evidence type="ECO:0000313" key="3">
    <source>
        <dbReference type="Proteomes" id="UP001150538"/>
    </source>
</evidence>
<evidence type="ECO:0000259" key="1">
    <source>
        <dbReference type="Pfam" id="PF00171"/>
    </source>
</evidence>
<feature type="domain" description="Aldehyde dehydrogenase" evidence="1">
    <location>
        <begin position="31"/>
        <end position="500"/>
    </location>
</feature>
<dbReference type="Gene3D" id="3.40.605.10">
    <property type="entry name" value="Aldehyde Dehydrogenase, Chain A, domain 1"/>
    <property type="match status" value="1"/>
</dbReference>
<dbReference type="OrthoDB" id="310895at2759"/>
<dbReference type="GO" id="GO:0006210">
    <property type="term" value="P:thymine catabolic process"/>
    <property type="evidence" value="ECO:0007669"/>
    <property type="project" value="TreeGrafter"/>
</dbReference>
<dbReference type="InterPro" id="IPR015590">
    <property type="entry name" value="Aldehyde_DH_dom"/>
</dbReference>
<dbReference type="PANTHER" id="PTHR43866:SF4">
    <property type="entry name" value="MALONATE-SEMIALDEHYDE DEHYDROGENASE"/>
    <property type="match status" value="1"/>
</dbReference>
<dbReference type="InterPro" id="IPR016161">
    <property type="entry name" value="Ald_DH/histidinol_DH"/>
</dbReference>
<proteinExistence type="predicted"/>
<reference evidence="2" key="1">
    <citation type="submission" date="2022-07" db="EMBL/GenBank/DDBJ databases">
        <title>Phylogenomic reconstructions and comparative analyses of Kickxellomycotina fungi.</title>
        <authorList>
            <person name="Reynolds N.K."/>
            <person name="Stajich J.E."/>
            <person name="Barry K."/>
            <person name="Grigoriev I.V."/>
            <person name="Crous P."/>
            <person name="Smith M.E."/>
        </authorList>
    </citation>
    <scope>NUCLEOTIDE SEQUENCE</scope>
    <source>
        <strain evidence="2">NBRC 100468</strain>
    </source>
</reference>
<gene>
    <name evidence="2" type="ORF">H4219_000650</name>
</gene>
<dbReference type="Proteomes" id="UP001150538">
    <property type="component" value="Unassembled WGS sequence"/>
</dbReference>
<comment type="caution">
    <text evidence="2">The sequence shown here is derived from an EMBL/GenBank/DDBJ whole genome shotgun (WGS) entry which is preliminary data.</text>
</comment>
<protein>
    <recommendedName>
        <fullName evidence="1">Aldehyde dehydrogenase domain-containing protein</fullName>
    </recommendedName>
</protein>
<dbReference type="Gene3D" id="3.40.309.10">
    <property type="entry name" value="Aldehyde Dehydrogenase, Chain A, domain 2"/>
    <property type="match status" value="1"/>
</dbReference>
<dbReference type="Pfam" id="PF00171">
    <property type="entry name" value="Aldedh"/>
    <property type="match status" value="1"/>
</dbReference>
<keyword evidence="3" id="KW-1185">Reference proteome</keyword>
<dbReference type="AlphaFoldDB" id="A0A9W8ABB1"/>
<dbReference type="InterPro" id="IPR016162">
    <property type="entry name" value="Ald_DH_N"/>
</dbReference>
<dbReference type="GO" id="GO:0006574">
    <property type="term" value="P:L-valine catabolic process"/>
    <property type="evidence" value="ECO:0007669"/>
    <property type="project" value="TreeGrafter"/>
</dbReference>
<dbReference type="GO" id="GO:0004491">
    <property type="term" value="F:methylmalonate-semialdehyde dehydrogenase (acylating, NAD) activity"/>
    <property type="evidence" value="ECO:0007669"/>
    <property type="project" value="InterPro"/>
</dbReference>
<name>A0A9W8ABB1_9FUNG</name>
<dbReference type="EMBL" id="JANBPU010000005">
    <property type="protein sequence ID" value="KAJ1921334.1"/>
    <property type="molecule type" value="Genomic_DNA"/>
</dbReference>
<dbReference type="PANTHER" id="PTHR43866">
    <property type="entry name" value="MALONATE-SEMIALDEHYDE DEHYDROGENASE"/>
    <property type="match status" value="1"/>
</dbReference>
<dbReference type="InterPro" id="IPR016163">
    <property type="entry name" value="Ald_DH_C"/>
</dbReference>
<dbReference type="SUPFAM" id="SSF53720">
    <property type="entry name" value="ALDH-like"/>
    <property type="match status" value="1"/>
</dbReference>